<sequence length="301" mass="34813">MYEWNEMVQRMIDWVDEHLEETPSLLTMSQQLGYSPHYCTKQFHALTGMTLRDYVRMRRISRVALELRDTDKRVLDIAIGCGFSSQEAMTRAFVKAFGITPGAYRKSKRPIKLAVRQEVFSPYHFAMKEQWNMNLKSAIQHIEVKVEHIPAHQFIGIRDKEVSNYGSFWANGHDCDEICGTLESMSGRTLIGQLGQTAGWFYENGKKGYLYGIPVPVEDTGVIPDGMECRLIPASEYLVFFHPPYDYLKDNWPVMQAVEALAWNFDPASLGYAWDKDDKQDYQRHFPEGYGYAVLRPVKRI</sequence>
<evidence type="ECO:0000259" key="4">
    <source>
        <dbReference type="PROSITE" id="PS01124"/>
    </source>
</evidence>
<dbReference type="Gene3D" id="3.20.80.10">
    <property type="entry name" value="Regulatory factor, effector binding domain"/>
    <property type="match status" value="1"/>
</dbReference>
<dbReference type="InterPro" id="IPR011256">
    <property type="entry name" value="Reg_factor_effector_dom_sf"/>
</dbReference>
<dbReference type="PANTHER" id="PTHR47504:SF6">
    <property type="entry name" value="ARAC-FAMILY TRANSCRIPTIONAL REGULATOR"/>
    <property type="match status" value="1"/>
</dbReference>
<evidence type="ECO:0000256" key="3">
    <source>
        <dbReference type="ARBA" id="ARBA00023163"/>
    </source>
</evidence>
<name>A0ABQ4MA78_9BACL</name>
<dbReference type="Pfam" id="PF12833">
    <property type="entry name" value="HTH_18"/>
    <property type="match status" value="1"/>
</dbReference>
<dbReference type="SUPFAM" id="SSF55136">
    <property type="entry name" value="Probable bacterial effector-binding domain"/>
    <property type="match status" value="1"/>
</dbReference>
<evidence type="ECO:0000256" key="2">
    <source>
        <dbReference type="ARBA" id="ARBA00023125"/>
    </source>
</evidence>
<keyword evidence="3" id="KW-0804">Transcription</keyword>
<gene>
    <name evidence="5" type="ORF">J42TS3_19230</name>
</gene>
<dbReference type="PROSITE" id="PS01124">
    <property type="entry name" value="HTH_ARAC_FAMILY_2"/>
    <property type="match status" value="1"/>
</dbReference>
<evidence type="ECO:0000256" key="1">
    <source>
        <dbReference type="ARBA" id="ARBA00023015"/>
    </source>
</evidence>
<keyword evidence="1" id="KW-0805">Transcription regulation</keyword>
<dbReference type="RefSeq" id="WP_213654585.1">
    <property type="nucleotide sequence ID" value="NZ_BOSL01000005.1"/>
</dbReference>
<dbReference type="PANTHER" id="PTHR47504">
    <property type="entry name" value="RIGHT ORIGIN-BINDING PROTEIN"/>
    <property type="match status" value="1"/>
</dbReference>
<dbReference type="EMBL" id="BOSL01000005">
    <property type="protein sequence ID" value="GIP52888.1"/>
    <property type="molecule type" value="Genomic_DNA"/>
</dbReference>
<evidence type="ECO:0000313" key="5">
    <source>
        <dbReference type="EMBL" id="GIP52888.1"/>
    </source>
</evidence>
<keyword evidence="6" id="KW-1185">Reference proteome</keyword>
<evidence type="ECO:0000313" key="6">
    <source>
        <dbReference type="Proteomes" id="UP000679992"/>
    </source>
</evidence>
<feature type="domain" description="HTH araC/xylS-type" evidence="4">
    <location>
        <begin position="9"/>
        <end position="107"/>
    </location>
</feature>
<protein>
    <recommendedName>
        <fullName evidence="4">HTH araC/xylS-type domain-containing protein</fullName>
    </recommendedName>
</protein>
<keyword evidence="2" id="KW-0238">DNA-binding</keyword>
<dbReference type="InterPro" id="IPR018060">
    <property type="entry name" value="HTH_AraC"/>
</dbReference>
<dbReference type="Proteomes" id="UP000679992">
    <property type="component" value="Unassembled WGS sequence"/>
</dbReference>
<organism evidence="5 6">
    <name type="scientific">Paenibacillus vini</name>
    <dbReference type="NCBI Taxonomy" id="1476024"/>
    <lineage>
        <taxon>Bacteria</taxon>
        <taxon>Bacillati</taxon>
        <taxon>Bacillota</taxon>
        <taxon>Bacilli</taxon>
        <taxon>Bacillales</taxon>
        <taxon>Paenibacillaceae</taxon>
        <taxon>Paenibacillus</taxon>
    </lineage>
</organism>
<accession>A0ABQ4MA78</accession>
<reference evidence="5 6" key="1">
    <citation type="submission" date="2021-03" db="EMBL/GenBank/DDBJ databases">
        <title>Antimicrobial resistance genes in bacteria isolated from Japanese honey, and their potential for conferring macrolide and lincosamide resistance in the American foulbrood pathogen Paenibacillus larvae.</title>
        <authorList>
            <person name="Okamoto M."/>
            <person name="Kumagai M."/>
            <person name="Kanamori H."/>
            <person name="Takamatsu D."/>
        </authorList>
    </citation>
    <scope>NUCLEOTIDE SEQUENCE [LARGE SCALE GENOMIC DNA]</scope>
    <source>
        <strain evidence="5 6">J42TS3</strain>
    </source>
</reference>
<dbReference type="Gene3D" id="1.10.10.60">
    <property type="entry name" value="Homeodomain-like"/>
    <property type="match status" value="2"/>
</dbReference>
<dbReference type="SUPFAM" id="SSF46689">
    <property type="entry name" value="Homeodomain-like"/>
    <property type="match status" value="2"/>
</dbReference>
<proteinExistence type="predicted"/>
<dbReference type="SMART" id="SM00342">
    <property type="entry name" value="HTH_ARAC"/>
    <property type="match status" value="1"/>
</dbReference>
<dbReference type="InterPro" id="IPR009057">
    <property type="entry name" value="Homeodomain-like_sf"/>
</dbReference>
<dbReference type="InterPro" id="IPR050959">
    <property type="entry name" value="MarA-like"/>
</dbReference>
<comment type="caution">
    <text evidence="5">The sequence shown here is derived from an EMBL/GenBank/DDBJ whole genome shotgun (WGS) entry which is preliminary data.</text>
</comment>